<comment type="caution">
    <text evidence="2">The sequence shown here is derived from an EMBL/GenBank/DDBJ whole genome shotgun (WGS) entry which is preliminary data.</text>
</comment>
<evidence type="ECO:0000313" key="2">
    <source>
        <dbReference type="EMBL" id="RDU72640.1"/>
    </source>
</evidence>
<dbReference type="GO" id="GO:0005048">
    <property type="term" value="F:signal sequence binding"/>
    <property type="evidence" value="ECO:0007669"/>
    <property type="project" value="UniProtKB-UniRule"/>
</dbReference>
<name>A0A3D8J5W9_9HELI</name>
<keyword evidence="3" id="KW-1185">Reference proteome</keyword>
<dbReference type="EMBL" id="NXLX01000018">
    <property type="protein sequence ID" value="RDU72640.1"/>
    <property type="molecule type" value="Genomic_DNA"/>
</dbReference>
<sequence length="112" mass="12666">MNISSIIIKASSENWEKKLKQINALPSTNVELEDQTKGIIIATIEAQNAQEEIQILKQINLIDGISSADMHLTYSENELKDCKMKAEEIAELIDEKPLEEMKYSGDVNNFLK</sequence>
<dbReference type="InterPro" id="IPR005623">
    <property type="entry name" value="Chaperone_NapD_NO3_reduct"/>
</dbReference>
<reference evidence="2 3" key="1">
    <citation type="submission" date="2018-04" db="EMBL/GenBank/DDBJ databases">
        <title>Novel Campyloabacter and Helicobacter Species and Strains.</title>
        <authorList>
            <person name="Mannion A.J."/>
            <person name="Shen Z."/>
            <person name="Fox J.G."/>
        </authorList>
    </citation>
    <scope>NUCLEOTIDE SEQUENCE [LARGE SCALE GENOMIC DNA]</scope>
    <source>
        <strain evidence="2 3">MIT 04-9362</strain>
    </source>
</reference>
<dbReference type="RefSeq" id="WP_115579458.1">
    <property type="nucleotide sequence ID" value="NZ_NXLX01000018.1"/>
</dbReference>
<evidence type="ECO:0000313" key="3">
    <source>
        <dbReference type="Proteomes" id="UP000256695"/>
    </source>
</evidence>
<comment type="function">
    <text evidence="1">Chaperone for NapA, the catalytic subunit of the periplasmic nitrate reductase. It binds directly and specifically to the twin-arginine signal peptide of NapA, preventing premature interaction with the Tat translocase and premature export.</text>
</comment>
<comment type="subcellular location">
    <subcellularLocation>
        <location evidence="1">Cytoplasm</location>
    </subcellularLocation>
</comment>
<keyword evidence="1" id="KW-0963">Cytoplasm</keyword>
<evidence type="ECO:0000256" key="1">
    <source>
        <dbReference type="HAMAP-Rule" id="MF_02200"/>
    </source>
</evidence>
<dbReference type="GO" id="GO:0051224">
    <property type="term" value="P:negative regulation of protein transport"/>
    <property type="evidence" value="ECO:0007669"/>
    <property type="project" value="UniProtKB-UniRule"/>
</dbReference>
<proteinExistence type="inferred from homology"/>
<dbReference type="Gene3D" id="3.30.70.920">
    <property type="match status" value="1"/>
</dbReference>
<keyword evidence="1" id="KW-0143">Chaperone</keyword>
<dbReference type="GO" id="GO:0005737">
    <property type="term" value="C:cytoplasm"/>
    <property type="evidence" value="ECO:0007669"/>
    <property type="project" value="UniProtKB-SubCell"/>
</dbReference>
<organism evidence="2 3">
    <name type="scientific">Helicobacter anseris</name>
    <dbReference type="NCBI Taxonomy" id="375926"/>
    <lineage>
        <taxon>Bacteria</taxon>
        <taxon>Pseudomonadati</taxon>
        <taxon>Campylobacterota</taxon>
        <taxon>Epsilonproteobacteria</taxon>
        <taxon>Campylobacterales</taxon>
        <taxon>Helicobacteraceae</taxon>
        <taxon>Helicobacter</taxon>
    </lineage>
</organism>
<protein>
    <recommendedName>
        <fullName evidence="1">Chaperone NapD</fullName>
    </recommendedName>
    <alternativeName>
        <fullName evidence="1">NapA signal peptide-binding chaperone NapD</fullName>
    </alternativeName>
</protein>
<dbReference type="Pfam" id="PF03927">
    <property type="entry name" value="NapD"/>
    <property type="match status" value="1"/>
</dbReference>
<dbReference type="HAMAP" id="MF_02200">
    <property type="entry name" value="NapD"/>
    <property type="match status" value="1"/>
</dbReference>
<dbReference type="Proteomes" id="UP000256695">
    <property type="component" value="Unassembled WGS sequence"/>
</dbReference>
<accession>A0A3D8J5W9</accession>
<comment type="subunit">
    <text evidence="1">Interacts with the cytoplasmic NapA precursor.</text>
</comment>
<comment type="similarity">
    <text evidence="1">Belongs to the NapD family.</text>
</comment>
<gene>
    <name evidence="1" type="primary">napD</name>
    <name evidence="2" type="ORF">CQA57_06655</name>
</gene>
<dbReference type="OrthoDB" id="1120071at2"/>
<dbReference type="AlphaFoldDB" id="A0A3D8J5W9"/>